<sequence length="253" mass="27434">MDNPCIKDKIAFITGGASGIGKAIVTLFCEAGADVIFCDIDESAGKKLCDELNEYKCSFIKLDVSDAGLLGNTVNSILDKKGDIDIVINNVGVGGFGSILETSVNKFDKILNINLRPVFITSKLLAAHRSKNSKLNTYGRIINMSSTRYLMSEPNSEAYAASKGGIVSLTHSLAISLSEYNITVNCISPGWIETGDYDKLKPTDHKQHPSGRVGIPEDIARTCLFLCQPQNNFINGQNIVVDGGMTKKMIYEE</sequence>
<name>A0A840CKZ7_9BACT</name>
<protein>
    <recommendedName>
        <fullName evidence="5">Oxidoreductase</fullName>
    </recommendedName>
</protein>
<reference evidence="3 4" key="1">
    <citation type="submission" date="2020-08" db="EMBL/GenBank/DDBJ databases">
        <title>Genomic Encyclopedia of Type Strains, Phase IV (KMG-IV): sequencing the most valuable type-strain genomes for metagenomic binning, comparative biology and taxonomic classification.</title>
        <authorList>
            <person name="Goeker M."/>
        </authorList>
    </citation>
    <scope>NUCLEOTIDE SEQUENCE [LARGE SCALE GENOMIC DNA]</scope>
    <source>
        <strain evidence="3 4">DSM 104969</strain>
    </source>
</reference>
<dbReference type="PRINTS" id="PR00080">
    <property type="entry name" value="SDRFAMILY"/>
</dbReference>
<proteinExistence type="inferred from homology"/>
<gene>
    <name evidence="3" type="ORF">GGR21_002643</name>
</gene>
<dbReference type="FunFam" id="3.40.50.720:FF:000084">
    <property type="entry name" value="Short-chain dehydrogenase reductase"/>
    <property type="match status" value="1"/>
</dbReference>
<evidence type="ECO:0000256" key="1">
    <source>
        <dbReference type="ARBA" id="ARBA00006484"/>
    </source>
</evidence>
<dbReference type="AlphaFoldDB" id="A0A840CKZ7"/>
<comment type="similarity">
    <text evidence="1">Belongs to the short-chain dehydrogenases/reductases (SDR) family.</text>
</comment>
<keyword evidence="4" id="KW-1185">Reference proteome</keyword>
<evidence type="ECO:0000313" key="3">
    <source>
        <dbReference type="EMBL" id="MBB4036737.1"/>
    </source>
</evidence>
<dbReference type="PANTHER" id="PTHR24321:SF8">
    <property type="entry name" value="ESTRADIOL 17-BETA-DEHYDROGENASE 8-RELATED"/>
    <property type="match status" value="1"/>
</dbReference>
<dbReference type="PANTHER" id="PTHR24321">
    <property type="entry name" value="DEHYDROGENASES, SHORT CHAIN"/>
    <property type="match status" value="1"/>
</dbReference>
<dbReference type="RefSeq" id="WP_183307619.1">
    <property type="nucleotide sequence ID" value="NZ_JACIEP010000008.1"/>
</dbReference>
<dbReference type="Gene3D" id="3.40.50.720">
    <property type="entry name" value="NAD(P)-binding Rossmann-like Domain"/>
    <property type="match status" value="1"/>
</dbReference>
<dbReference type="Pfam" id="PF13561">
    <property type="entry name" value="adh_short_C2"/>
    <property type="match status" value="1"/>
</dbReference>
<accession>A0A840CKZ7</accession>
<comment type="caution">
    <text evidence="3">The sequence shown here is derived from an EMBL/GenBank/DDBJ whole genome shotgun (WGS) entry which is preliminary data.</text>
</comment>
<organism evidence="3 4">
    <name type="scientific">Dysgonomonas hofstadii</name>
    <dbReference type="NCBI Taxonomy" id="637886"/>
    <lineage>
        <taxon>Bacteria</taxon>
        <taxon>Pseudomonadati</taxon>
        <taxon>Bacteroidota</taxon>
        <taxon>Bacteroidia</taxon>
        <taxon>Bacteroidales</taxon>
        <taxon>Dysgonomonadaceae</taxon>
        <taxon>Dysgonomonas</taxon>
    </lineage>
</organism>
<dbReference type="EMBL" id="JACIEP010000008">
    <property type="protein sequence ID" value="MBB4036737.1"/>
    <property type="molecule type" value="Genomic_DNA"/>
</dbReference>
<dbReference type="SUPFAM" id="SSF51735">
    <property type="entry name" value="NAD(P)-binding Rossmann-fold domains"/>
    <property type="match status" value="1"/>
</dbReference>
<evidence type="ECO:0000256" key="2">
    <source>
        <dbReference type="ARBA" id="ARBA00023002"/>
    </source>
</evidence>
<dbReference type="GO" id="GO:0016491">
    <property type="term" value="F:oxidoreductase activity"/>
    <property type="evidence" value="ECO:0007669"/>
    <property type="project" value="UniProtKB-KW"/>
</dbReference>
<keyword evidence="2" id="KW-0560">Oxidoreductase</keyword>
<dbReference type="PROSITE" id="PS00061">
    <property type="entry name" value="ADH_SHORT"/>
    <property type="match status" value="1"/>
</dbReference>
<dbReference type="InterPro" id="IPR020904">
    <property type="entry name" value="Sc_DH/Rdtase_CS"/>
</dbReference>
<evidence type="ECO:0000313" key="4">
    <source>
        <dbReference type="Proteomes" id="UP000555103"/>
    </source>
</evidence>
<dbReference type="PRINTS" id="PR00081">
    <property type="entry name" value="GDHRDH"/>
</dbReference>
<dbReference type="InterPro" id="IPR002347">
    <property type="entry name" value="SDR_fam"/>
</dbReference>
<evidence type="ECO:0008006" key="5">
    <source>
        <dbReference type="Google" id="ProtNLM"/>
    </source>
</evidence>
<dbReference type="InterPro" id="IPR036291">
    <property type="entry name" value="NAD(P)-bd_dom_sf"/>
</dbReference>
<dbReference type="Proteomes" id="UP000555103">
    <property type="component" value="Unassembled WGS sequence"/>
</dbReference>